<dbReference type="PANTHER" id="PTHR30576">
    <property type="entry name" value="COLANIC BIOSYNTHESIS UDP-GLUCOSE LIPID CARRIER TRANSFERASE"/>
    <property type="match status" value="1"/>
</dbReference>
<dbReference type="GO" id="GO:0016780">
    <property type="term" value="F:phosphotransferase activity, for other substituted phosphate groups"/>
    <property type="evidence" value="ECO:0007669"/>
    <property type="project" value="TreeGrafter"/>
</dbReference>
<keyword evidence="4 7" id="KW-0812">Transmembrane</keyword>
<evidence type="ECO:0000259" key="8">
    <source>
        <dbReference type="Pfam" id="PF02397"/>
    </source>
</evidence>
<dbReference type="EMBL" id="UGGU01000003">
    <property type="protein sequence ID" value="STO31277.1"/>
    <property type="molecule type" value="Genomic_DNA"/>
</dbReference>
<feature type="transmembrane region" description="Helical" evidence="7">
    <location>
        <begin position="91"/>
        <end position="114"/>
    </location>
</feature>
<accession>A0A377GWA5</accession>
<keyword evidence="5 7" id="KW-1133">Transmembrane helix</keyword>
<evidence type="ECO:0000313" key="9">
    <source>
        <dbReference type="EMBL" id="STO31277.1"/>
    </source>
</evidence>
<dbReference type="OrthoDB" id="9808602at2"/>
<dbReference type="NCBIfam" id="TIGR03025">
    <property type="entry name" value="EPS_sugtrans"/>
    <property type="match status" value="1"/>
</dbReference>
<evidence type="ECO:0000256" key="1">
    <source>
        <dbReference type="ARBA" id="ARBA00004141"/>
    </source>
</evidence>
<sequence>MEQEKGIILNTIYILILGAIFYLEKYIFISNENLFSFQSMIGFFIMMLGAYVTDNMKFQRYKYKIRSYIFVILIDFICFMVWFFYSWDLSLIIFMLIFVAAQMLLTVLISILVFKLRYVTIYGSGEMKNRVLESIQRFQDYKYIDFSSEKEEFSKFIKDNNVSLIILCKEKLVSNEIREILSMKLSGIEVKSYFDYMIENEGKIEVEFITEEWLLQAYGFKILSSQIQNNIKRFFDVVMSILIGVLALPVIFIAAIIVRVESPGPVIYSQNRVGENGKEFKVHKFRSMRNDAEKDGAKWAQLNDPRVTKFGNFMRKTRIDELPQLVNVLKGEMSFIGPRPERMVFIKELEKEIPYYNLRHMVKPGLTGWAQVMYPYGASVEDAKRKLEYDLYYIKHHSLYLDMVIMFMTFKTVIFGKGR</sequence>
<dbReference type="RefSeq" id="WP_115269450.1">
    <property type="nucleotide sequence ID" value="NZ_CASFEE010000046.1"/>
</dbReference>
<keyword evidence="10" id="KW-1185">Reference proteome</keyword>
<dbReference type="InterPro" id="IPR003362">
    <property type="entry name" value="Bact_transf"/>
</dbReference>
<evidence type="ECO:0000256" key="4">
    <source>
        <dbReference type="ARBA" id="ARBA00022692"/>
    </source>
</evidence>
<evidence type="ECO:0000313" key="10">
    <source>
        <dbReference type="Proteomes" id="UP000255328"/>
    </source>
</evidence>
<feature type="transmembrane region" description="Helical" evidence="7">
    <location>
        <begin position="234"/>
        <end position="258"/>
    </location>
</feature>
<dbReference type="InterPro" id="IPR017475">
    <property type="entry name" value="EPS_sugar_tfrase"/>
</dbReference>
<feature type="transmembrane region" description="Helical" evidence="7">
    <location>
        <begin position="7"/>
        <end position="23"/>
    </location>
</feature>
<feature type="transmembrane region" description="Helical" evidence="7">
    <location>
        <begin position="65"/>
        <end position="85"/>
    </location>
</feature>
<dbReference type="Pfam" id="PF02397">
    <property type="entry name" value="Bac_transf"/>
    <property type="match status" value="1"/>
</dbReference>
<protein>
    <submittedName>
        <fullName evidence="9">Colanic biosynthesis UDP-glucose lipid carrier transferase</fullName>
    </submittedName>
</protein>
<feature type="domain" description="Bacterial sugar transferase" evidence="8">
    <location>
        <begin position="232"/>
        <end position="414"/>
    </location>
</feature>
<evidence type="ECO:0000256" key="2">
    <source>
        <dbReference type="ARBA" id="ARBA00006464"/>
    </source>
</evidence>
<evidence type="ECO:0000256" key="5">
    <source>
        <dbReference type="ARBA" id="ARBA00022989"/>
    </source>
</evidence>
<name>A0A377GWA5_9FUSO</name>
<dbReference type="PANTHER" id="PTHR30576:SF0">
    <property type="entry name" value="UNDECAPRENYL-PHOSPHATE N-ACETYLGALACTOSAMINYL 1-PHOSPHATE TRANSFERASE-RELATED"/>
    <property type="match status" value="1"/>
</dbReference>
<gene>
    <name evidence="9" type="primary">wcaJ_3</name>
    <name evidence="9" type="ORF">NCTC10723_00723</name>
</gene>
<feature type="transmembrane region" description="Helical" evidence="7">
    <location>
        <begin position="35"/>
        <end position="53"/>
    </location>
</feature>
<reference evidence="9 10" key="1">
    <citation type="submission" date="2018-06" db="EMBL/GenBank/DDBJ databases">
        <authorList>
            <consortium name="Pathogen Informatics"/>
            <person name="Doyle S."/>
        </authorList>
    </citation>
    <scope>NUCLEOTIDE SEQUENCE [LARGE SCALE GENOMIC DNA]</scope>
    <source>
        <strain evidence="9 10">NCTC10723</strain>
    </source>
</reference>
<comment type="similarity">
    <text evidence="2">Belongs to the bacterial sugar transferase family.</text>
</comment>
<keyword evidence="3 9" id="KW-0808">Transferase</keyword>
<keyword evidence="6 7" id="KW-0472">Membrane</keyword>
<evidence type="ECO:0000256" key="3">
    <source>
        <dbReference type="ARBA" id="ARBA00022679"/>
    </source>
</evidence>
<comment type="subcellular location">
    <subcellularLocation>
        <location evidence="1">Membrane</location>
        <topology evidence="1">Multi-pass membrane protein</topology>
    </subcellularLocation>
</comment>
<organism evidence="9 10">
    <name type="scientific">Fusobacterium necrogenes</name>
    <dbReference type="NCBI Taxonomy" id="858"/>
    <lineage>
        <taxon>Bacteria</taxon>
        <taxon>Fusobacteriati</taxon>
        <taxon>Fusobacteriota</taxon>
        <taxon>Fusobacteriia</taxon>
        <taxon>Fusobacteriales</taxon>
        <taxon>Fusobacteriaceae</taxon>
        <taxon>Fusobacterium</taxon>
    </lineage>
</organism>
<dbReference type="AlphaFoldDB" id="A0A377GWA5"/>
<evidence type="ECO:0000256" key="6">
    <source>
        <dbReference type="ARBA" id="ARBA00023136"/>
    </source>
</evidence>
<proteinExistence type="inferred from homology"/>
<evidence type="ECO:0000256" key="7">
    <source>
        <dbReference type="SAM" id="Phobius"/>
    </source>
</evidence>
<dbReference type="GO" id="GO:0016020">
    <property type="term" value="C:membrane"/>
    <property type="evidence" value="ECO:0007669"/>
    <property type="project" value="UniProtKB-SubCell"/>
</dbReference>
<dbReference type="Proteomes" id="UP000255328">
    <property type="component" value="Unassembled WGS sequence"/>
</dbReference>